<accession>A0AAW0NK18</accession>
<proteinExistence type="predicted"/>
<protein>
    <submittedName>
        <fullName evidence="2">Uncharacterized protein</fullName>
    </submittedName>
</protein>
<comment type="caution">
    <text evidence="2">The sequence shown here is derived from an EMBL/GenBank/DDBJ whole genome shotgun (WGS) entry which is preliminary data.</text>
</comment>
<gene>
    <name evidence="2" type="ORF">WMY93_019512</name>
</gene>
<keyword evidence="3" id="KW-1185">Reference proteome</keyword>
<sequence>MSEEDYFHLRQQVEGGNSLQERFEDKILADRSIEDWLAKREKRKTALCSKEDLKIDTEEISEESDVPQQLLTVPDLPPSLRPPPSGGWKVSVNTEWG</sequence>
<organism evidence="2 3">
    <name type="scientific">Mugilogobius chulae</name>
    <name type="common">yellowstripe goby</name>
    <dbReference type="NCBI Taxonomy" id="88201"/>
    <lineage>
        <taxon>Eukaryota</taxon>
        <taxon>Metazoa</taxon>
        <taxon>Chordata</taxon>
        <taxon>Craniata</taxon>
        <taxon>Vertebrata</taxon>
        <taxon>Euteleostomi</taxon>
        <taxon>Actinopterygii</taxon>
        <taxon>Neopterygii</taxon>
        <taxon>Teleostei</taxon>
        <taxon>Neoteleostei</taxon>
        <taxon>Acanthomorphata</taxon>
        <taxon>Gobiaria</taxon>
        <taxon>Gobiiformes</taxon>
        <taxon>Gobioidei</taxon>
        <taxon>Gobiidae</taxon>
        <taxon>Gobionellinae</taxon>
        <taxon>Mugilogobius</taxon>
    </lineage>
</organism>
<reference evidence="3" key="1">
    <citation type="submission" date="2024-04" db="EMBL/GenBank/DDBJ databases">
        <title>Salinicola lusitanus LLJ914,a marine bacterium isolated from the Okinawa Trough.</title>
        <authorList>
            <person name="Li J."/>
        </authorList>
    </citation>
    <scope>NUCLEOTIDE SEQUENCE [LARGE SCALE GENOMIC DNA]</scope>
</reference>
<dbReference type="EMBL" id="JBBPFD010000014">
    <property type="protein sequence ID" value="KAK7898659.1"/>
    <property type="molecule type" value="Genomic_DNA"/>
</dbReference>
<dbReference type="AlphaFoldDB" id="A0AAW0NK18"/>
<feature type="compositionally biased region" description="Pro residues" evidence="1">
    <location>
        <begin position="75"/>
        <end position="85"/>
    </location>
</feature>
<evidence type="ECO:0000256" key="1">
    <source>
        <dbReference type="SAM" id="MobiDB-lite"/>
    </source>
</evidence>
<name>A0AAW0NK18_9GOBI</name>
<evidence type="ECO:0000313" key="3">
    <source>
        <dbReference type="Proteomes" id="UP001460270"/>
    </source>
</evidence>
<dbReference type="Proteomes" id="UP001460270">
    <property type="component" value="Unassembled WGS sequence"/>
</dbReference>
<evidence type="ECO:0000313" key="2">
    <source>
        <dbReference type="EMBL" id="KAK7898659.1"/>
    </source>
</evidence>
<feature type="region of interest" description="Disordered" evidence="1">
    <location>
        <begin position="74"/>
        <end position="97"/>
    </location>
</feature>